<evidence type="ECO:0000313" key="1">
    <source>
        <dbReference type="EMBL" id="EDW50338.1"/>
    </source>
</evidence>
<accession>B4HTR7</accession>
<evidence type="ECO:0000313" key="2">
    <source>
        <dbReference type="Proteomes" id="UP000001292"/>
    </source>
</evidence>
<protein>
    <submittedName>
        <fullName evidence="1">GM14573</fullName>
    </submittedName>
</protein>
<dbReference type="EMBL" id="CH480817">
    <property type="protein sequence ID" value="EDW50338.1"/>
    <property type="molecule type" value="Genomic_DNA"/>
</dbReference>
<dbReference type="AlphaFoldDB" id="B4HTR7"/>
<sequence>MPCQPFGALRFAIGDPDSDSPNAAVVGEMPPPAMFVQQQQQQHIGDGSNILFFFQHFFQRFSVFSNLKISAPTAAPNSIRKMQQQQHRRSFAAGWPRVCVRDGALVVVSICVSSPNPKPNENRVLFSGPPVGPCALE</sequence>
<gene>
    <name evidence="1" type="primary">Dsec\GM14573</name>
    <name evidence="1" type="ORF">Dsec_GM14573</name>
</gene>
<reference evidence="1 2" key="1">
    <citation type="journal article" date="2007" name="Nature">
        <title>Evolution of genes and genomes on the Drosophila phylogeny.</title>
        <authorList>
            <consortium name="Drosophila 12 Genomes Consortium"/>
            <person name="Clark A.G."/>
            <person name="Eisen M.B."/>
            <person name="Smith D.R."/>
            <person name="Bergman C.M."/>
            <person name="Oliver B."/>
            <person name="Markow T.A."/>
            <person name="Kaufman T.C."/>
            <person name="Kellis M."/>
            <person name="Gelbart W."/>
            <person name="Iyer V.N."/>
            <person name="Pollard D.A."/>
            <person name="Sackton T.B."/>
            <person name="Larracuente A.M."/>
            <person name="Singh N.D."/>
            <person name="Abad J.P."/>
            <person name="Abt D.N."/>
            <person name="Adryan B."/>
            <person name="Aguade M."/>
            <person name="Akashi H."/>
            <person name="Anderson W.W."/>
            <person name="Aquadro C.F."/>
            <person name="Ardell D.H."/>
            <person name="Arguello R."/>
            <person name="Artieri C.G."/>
            <person name="Barbash D.A."/>
            <person name="Barker D."/>
            <person name="Barsanti P."/>
            <person name="Batterham P."/>
            <person name="Batzoglou S."/>
            <person name="Begun D."/>
            <person name="Bhutkar A."/>
            <person name="Blanco E."/>
            <person name="Bosak S.A."/>
            <person name="Bradley R.K."/>
            <person name="Brand A.D."/>
            <person name="Brent M.R."/>
            <person name="Brooks A.N."/>
            <person name="Brown R.H."/>
            <person name="Butlin R.K."/>
            <person name="Caggese C."/>
            <person name="Calvi B.R."/>
            <person name="Bernardo de Carvalho A."/>
            <person name="Caspi A."/>
            <person name="Castrezana S."/>
            <person name="Celniker S.E."/>
            <person name="Chang J.L."/>
            <person name="Chapple C."/>
            <person name="Chatterji S."/>
            <person name="Chinwalla A."/>
            <person name="Civetta A."/>
            <person name="Clifton S.W."/>
            <person name="Comeron J.M."/>
            <person name="Costello J.C."/>
            <person name="Coyne J.A."/>
            <person name="Daub J."/>
            <person name="David R.G."/>
            <person name="Delcher A.L."/>
            <person name="Delehaunty K."/>
            <person name="Do C.B."/>
            <person name="Ebling H."/>
            <person name="Edwards K."/>
            <person name="Eickbush T."/>
            <person name="Evans J.D."/>
            <person name="Filipski A."/>
            <person name="Findeiss S."/>
            <person name="Freyhult E."/>
            <person name="Fulton L."/>
            <person name="Fulton R."/>
            <person name="Garcia A.C."/>
            <person name="Gardiner A."/>
            <person name="Garfield D.A."/>
            <person name="Garvin B.E."/>
            <person name="Gibson G."/>
            <person name="Gilbert D."/>
            <person name="Gnerre S."/>
            <person name="Godfrey J."/>
            <person name="Good R."/>
            <person name="Gotea V."/>
            <person name="Gravely B."/>
            <person name="Greenberg A.J."/>
            <person name="Griffiths-Jones S."/>
            <person name="Gross S."/>
            <person name="Guigo R."/>
            <person name="Gustafson E.A."/>
            <person name="Haerty W."/>
            <person name="Hahn M.W."/>
            <person name="Halligan D.L."/>
            <person name="Halpern A.L."/>
            <person name="Halter G.M."/>
            <person name="Han M.V."/>
            <person name="Heger A."/>
            <person name="Hillier L."/>
            <person name="Hinrichs A.S."/>
            <person name="Holmes I."/>
            <person name="Hoskins R.A."/>
            <person name="Hubisz M.J."/>
            <person name="Hultmark D."/>
            <person name="Huntley M.A."/>
            <person name="Jaffe D.B."/>
            <person name="Jagadeeshan S."/>
            <person name="Jeck W.R."/>
            <person name="Johnson J."/>
            <person name="Jones C.D."/>
            <person name="Jordan W.C."/>
            <person name="Karpen G.H."/>
            <person name="Kataoka E."/>
            <person name="Keightley P.D."/>
            <person name="Kheradpour P."/>
            <person name="Kirkness E.F."/>
            <person name="Koerich L.B."/>
            <person name="Kristiansen K."/>
            <person name="Kudrna D."/>
            <person name="Kulathinal R.J."/>
            <person name="Kumar S."/>
            <person name="Kwok R."/>
            <person name="Lander E."/>
            <person name="Langley C.H."/>
            <person name="Lapoint R."/>
            <person name="Lazzaro B.P."/>
            <person name="Lee S.J."/>
            <person name="Levesque L."/>
            <person name="Li R."/>
            <person name="Lin C.F."/>
            <person name="Lin M.F."/>
            <person name="Lindblad-Toh K."/>
            <person name="Llopart A."/>
            <person name="Long M."/>
            <person name="Low L."/>
            <person name="Lozovsky E."/>
            <person name="Lu J."/>
            <person name="Luo M."/>
            <person name="Machado C.A."/>
            <person name="Makalowski W."/>
            <person name="Marzo M."/>
            <person name="Matsuda M."/>
            <person name="Matzkin L."/>
            <person name="McAllister B."/>
            <person name="McBride C.S."/>
            <person name="McKernan B."/>
            <person name="McKernan K."/>
            <person name="Mendez-Lago M."/>
            <person name="Minx P."/>
            <person name="Mollenhauer M.U."/>
            <person name="Montooth K."/>
            <person name="Mount S.M."/>
            <person name="Mu X."/>
            <person name="Myers E."/>
            <person name="Negre B."/>
            <person name="Newfeld S."/>
            <person name="Nielsen R."/>
            <person name="Noor M.A."/>
            <person name="O'Grady P."/>
            <person name="Pachter L."/>
            <person name="Papaceit M."/>
            <person name="Parisi M.J."/>
            <person name="Parisi M."/>
            <person name="Parts L."/>
            <person name="Pedersen J.S."/>
            <person name="Pesole G."/>
            <person name="Phillippy A.M."/>
            <person name="Ponting C.P."/>
            <person name="Pop M."/>
            <person name="Porcelli D."/>
            <person name="Powell J.R."/>
            <person name="Prohaska S."/>
            <person name="Pruitt K."/>
            <person name="Puig M."/>
            <person name="Quesneville H."/>
            <person name="Ram K.R."/>
            <person name="Rand D."/>
            <person name="Rasmussen M.D."/>
            <person name="Reed L.K."/>
            <person name="Reenan R."/>
            <person name="Reily A."/>
            <person name="Remington K.A."/>
            <person name="Rieger T.T."/>
            <person name="Ritchie M.G."/>
            <person name="Robin C."/>
            <person name="Rogers Y.H."/>
            <person name="Rohde C."/>
            <person name="Rozas J."/>
            <person name="Rubenfield M.J."/>
            <person name="Ruiz A."/>
            <person name="Russo S."/>
            <person name="Salzberg S.L."/>
            <person name="Sanchez-Gracia A."/>
            <person name="Saranga D.J."/>
            <person name="Sato H."/>
            <person name="Schaeffer S.W."/>
            <person name="Schatz M.C."/>
            <person name="Schlenke T."/>
            <person name="Schwartz R."/>
            <person name="Segarra C."/>
            <person name="Singh R.S."/>
            <person name="Sirot L."/>
            <person name="Sirota M."/>
            <person name="Sisneros N.B."/>
            <person name="Smith C.D."/>
            <person name="Smith T.F."/>
            <person name="Spieth J."/>
            <person name="Stage D.E."/>
            <person name="Stark A."/>
            <person name="Stephan W."/>
            <person name="Strausberg R.L."/>
            <person name="Strempel S."/>
            <person name="Sturgill D."/>
            <person name="Sutton G."/>
            <person name="Sutton G.G."/>
            <person name="Tao W."/>
            <person name="Teichmann S."/>
            <person name="Tobari Y.N."/>
            <person name="Tomimura Y."/>
            <person name="Tsolas J.M."/>
            <person name="Valente V.L."/>
            <person name="Venter E."/>
            <person name="Venter J.C."/>
            <person name="Vicario S."/>
            <person name="Vieira F.G."/>
            <person name="Vilella A.J."/>
            <person name="Villasante A."/>
            <person name="Walenz B."/>
            <person name="Wang J."/>
            <person name="Wasserman M."/>
            <person name="Watts T."/>
            <person name="Wilson D."/>
            <person name="Wilson R.K."/>
            <person name="Wing R.A."/>
            <person name="Wolfner M.F."/>
            <person name="Wong A."/>
            <person name="Wong G.K."/>
            <person name="Wu C.I."/>
            <person name="Wu G."/>
            <person name="Yamamoto D."/>
            <person name="Yang H.P."/>
            <person name="Yang S.P."/>
            <person name="Yorke J.A."/>
            <person name="Yoshida K."/>
            <person name="Zdobnov E."/>
            <person name="Zhang P."/>
            <person name="Zhang Y."/>
            <person name="Zimin A.V."/>
            <person name="Baldwin J."/>
            <person name="Abdouelleil A."/>
            <person name="Abdulkadir J."/>
            <person name="Abebe A."/>
            <person name="Abera B."/>
            <person name="Abreu J."/>
            <person name="Acer S.C."/>
            <person name="Aftuck L."/>
            <person name="Alexander A."/>
            <person name="An P."/>
            <person name="Anderson E."/>
            <person name="Anderson S."/>
            <person name="Arachi H."/>
            <person name="Azer M."/>
            <person name="Bachantsang P."/>
            <person name="Barry A."/>
            <person name="Bayul T."/>
            <person name="Berlin A."/>
            <person name="Bessette D."/>
            <person name="Bloom T."/>
            <person name="Blye J."/>
            <person name="Boguslavskiy L."/>
            <person name="Bonnet C."/>
            <person name="Boukhgalter B."/>
            <person name="Bourzgui I."/>
            <person name="Brown A."/>
            <person name="Cahill P."/>
            <person name="Channer S."/>
            <person name="Cheshatsang Y."/>
            <person name="Chuda L."/>
            <person name="Citroen M."/>
            <person name="Collymore A."/>
            <person name="Cooke P."/>
            <person name="Costello M."/>
            <person name="D'Aco K."/>
            <person name="Daza R."/>
            <person name="De Haan G."/>
            <person name="DeGray S."/>
            <person name="DeMaso C."/>
            <person name="Dhargay N."/>
            <person name="Dooley K."/>
            <person name="Dooley E."/>
            <person name="Doricent M."/>
            <person name="Dorje P."/>
            <person name="Dorjee K."/>
            <person name="Dupes A."/>
            <person name="Elong R."/>
            <person name="Falk J."/>
            <person name="Farina A."/>
            <person name="Faro S."/>
            <person name="Ferguson D."/>
            <person name="Fisher S."/>
            <person name="Foley C.D."/>
            <person name="Franke A."/>
            <person name="Friedrich D."/>
            <person name="Gadbois L."/>
            <person name="Gearin G."/>
            <person name="Gearin C.R."/>
            <person name="Giannoukos G."/>
            <person name="Goode T."/>
            <person name="Graham J."/>
            <person name="Grandbois E."/>
            <person name="Grewal S."/>
            <person name="Gyaltsen K."/>
            <person name="Hafez N."/>
            <person name="Hagos B."/>
            <person name="Hall J."/>
            <person name="Henson C."/>
            <person name="Hollinger A."/>
            <person name="Honan T."/>
            <person name="Huard M.D."/>
            <person name="Hughes L."/>
            <person name="Hurhula B."/>
            <person name="Husby M.E."/>
            <person name="Kamat A."/>
            <person name="Kanga B."/>
            <person name="Kashin S."/>
            <person name="Khazanovich D."/>
            <person name="Kisner P."/>
            <person name="Lance K."/>
            <person name="Lara M."/>
            <person name="Lee W."/>
            <person name="Lennon N."/>
            <person name="Letendre F."/>
            <person name="LeVine R."/>
            <person name="Lipovsky A."/>
            <person name="Liu X."/>
            <person name="Liu J."/>
            <person name="Liu S."/>
            <person name="Lokyitsang T."/>
            <person name="Lokyitsang Y."/>
            <person name="Lubonja R."/>
            <person name="Lui A."/>
            <person name="MacDonald P."/>
            <person name="Magnisalis V."/>
            <person name="Maru K."/>
            <person name="Matthews C."/>
            <person name="McCusker W."/>
            <person name="McDonough S."/>
            <person name="Mehta T."/>
            <person name="Meldrim J."/>
            <person name="Meneus L."/>
            <person name="Mihai O."/>
            <person name="Mihalev A."/>
            <person name="Mihova T."/>
            <person name="Mittelman R."/>
            <person name="Mlenga V."/>
            <person name="Montmayeur A."/>
            <person name="Mulrain L."/>
            <person name="Navidi A."/>
            <person name="Naylor J."/>
            <person name="Negash T."/>
            <person name="Nguyen T."/>
            <person name="Nguyen N."/>
            <person name="Nicol R."/>
            <person name="Norbu C."/>
            <person name="Norbu N."/>
            <person name="Novod N."/>
            <person name="O'Neill B."/>
            <person name="Osman S."/>
            <person name="Markiewicz E."/>
            <person name="Oyono O.L."/>
            <person name="Patti C."/>
            <person name="Phunkhang P."/>
            <person name="Pierre F."/>
            <person name="Priest M."/>
            <person name="Raghuraman S."/>
            <person name="Rege F."/>
            <person name="Reyes R."/>
            <person name="Rise C."/>
            <person name="Rogov P."/>
            <person name="Ross K."/>
            <person name="Ryan E."/>
            <person name="Settipalli S."/>
            <person name="Shea T."/>
            <person name="Sherpa N."/>
            <person name="Shi L."/>
            <person name="Shih D."/>
            <person name="Sparrow T."/>
            <person name="Spaulding J."/>
            <person name="Stalker J."/>
            <person name="Stange-Thomann N."/>
            <person name="Stavropoulos S."/>
            <person name="Stone C."/>
            <person name="Strader C."/>
            <person name="Tesfaye S."/>
            <person name="Thomson T."/>
            <person name="Thoulutsang Y."/>
            <person name="Thoulutsang D."/>
            <person name="Topham K."/>
            <person name="Topping I."/>
            <person name="Tsamla T."/>
            <person name="Vassiliev H."/>
            <person name="Vo A."/>
            <person name="Wangchuk T."/>
            <person name="Wangdi T."/>
            <person name="Weiand M."/>
            <person name="Wilkinson J."/>
            <person name="Wilson A."/>
            <person name="Yadav S."/>
            <person name="Young G."/>
            <person name="Yu Q."/>
            <person name="Zembek L."/>
            <person name="Zhong D."/>
            <person name="Zimmer A."/>
            <person name="Zwirko Z."/>
            <person name="Jaffe D.B."/>
            <person name="Alvarez P."/>
            <person name="Brockman W."/>
            <person name="Butler J."/>
            <person name="Chin C."/>
            <person name="Gnerre S."/>
            <person name="Grabherr M."/>
            <person name="Kleber M."/>
            <person name="Mauceli E."/>
            <person name="MacCallum I."/>
        </authorList>
    </citation>
    <scope>NUCLEOTIDE SEQUENCE [LARGE SCALE GENOMIC DNA]</scope>
    <source>
        <strain evidence="2">Rob3c / Tucson 14021-0248.25</strain>
    </source>
</reference>
<name>B4HTR7_DROSE</name>
<dbReference type="Proteomes" id="UP000001292">
    <property type="component" value="Unassembled WGS sequence"/>
</dbReference>
<keyword evidence="2" id="KW-1185">Reference proteome</keyword>
<proteinExistence type="predicted"/>
<dbReference type="HOGENOM" id="CLU_1867240_0_0_1"/>
<organism evidence="2">
    <name type="scientific">Drosophila sechellia</name>
    <name type="common">Fruit fly</name>
    <dbReference type="NCBI Taxonomy" id="7238"/>
    <lineage>
        <taxon>Eukaryota</taxon>
        <taxon>Metazoa</taxon>
        <taxon>Ecdysozoa</taxon>
        <taxon>Arthropoda</taxon>
        <taxon>Hexapoda</taxon>
        <taxon>Insecta</taxon>
        <taxon>Pterygota</taxon>
        <taxon>Neoptera</taxon>
        <taxon>Endopterygota</taxon>
        <taxon>Diptera</taxon>
        <taxon>Brachycera</taxon>
        <taxon>Muscomorpha</taxon>
        <taxon>Ephydroidea</taxon>
        <taxon>Drosophilidae</taxon>
        <taxon>Drosophila</taxon>
        <taxon>Sophophora</taxon>
    </lineage>
</organism>